<dbReference type="SUPFAM" id="SSF101912">
    <property type="entry name" value="Sema domain"/>
    <property type="match status" value="1"/>
</dbReference>
<dbReference type="GO" id="GO:0007411">
    <property type="term" value="P:axon guidance"/>
    <property type="evidence" value="ECO:0007669"/>
    <property type="project" value="TreeGrafter"/>
</dbReference>
<keyword evidence="1" id="KW-0524">Neurogenesis</keyword>
<evidence type="ECO:0000256" key="1">
    <source>
        <dbReference type="ARBA" id="ARBA00022902"/>
    </source>
</evidence>
<protein>
    <recommendedName>
        <fullName evidence="7">Sema domain-containing protein</fullName>
    </recommendedName>
</protein>
<dbReference type="GO" id="GO:0005886">
    <property type="term" value="C:plasma membrane"/>
    <property type="evidence" value="ECO:0007669"/>
    <property type="project" value="TreeGrafter"/>
</dbReference>
<dbReference type="InterPro" id="IPR036352">
    <property type="entry name" value="Semap_dom_sf"/>
</dbReference>
<feature type="domain" description="Sema" evidence="7">
    <location>
        <begin position="13"/>
        <end position="470"/>
    </location>
</feature>
<dbReference type="PROSITE" id="PS51004">
    <property type="entry name" value="SEMA"/>
    <property type="match status" value="1"/>
</dbReference>
<dbReference type="EMBL" id="CANHGI010000001">
    <property type="protein sequence ID" value="CAI5439598.1"/>
    <property type="molecule type" value="Genomic_DNA"/>
</dbReference>
<keyword evidence="6" id="KW-0732">Signal</keyword>
<evidence type="ECO:0000256" key="3">
    <source>
        <dbReference type="ARBA" id="ARBA00023180"/>
    </source>
</evidence>
<accession>A0A9P1MWP6</accession>
<evidence type="ECO:0000256" key="6">
    <source>
        <dbReference type="SAM" id="SignalP"/>
    </source>
</evidence>
<gene>
    <name evidence="8" type="ORF">CAMP_LOCUS2235</name>
</gene>
<dbReference type="InterPro" id="IPR027231">
    <property type="entry name" value="Semaphorin"/>
</dbReference>
<name>A0A9P1MWP6_9PELO</name>
<evidence type="ECO:0000256" key="2">
    <source>
        <dbReference type="ARBA" id="ARBA00023157"/>
    </source>
</evidence>
<keyword evidence="5" id="KW-1133">Transmembrane helix</keyword>
<dbReference type="GO" id="GO:0030215">
    <property type="term" value="F:semaphorin receptor binding"/>
    <property type="evidence" value="ECO:0007669"/>
    <property type="project" value="InterPro"/>
</dbReference>
<dbReference type="InterPro" id="IPR016201">
    <property type="entry name" value="PSI"/>
</dbReference>
<reference evidence="8" key="1">
    <citation type="submission" date="2022-11" db="EMBL/GenBank/DDBJ databases">
        <authorList>
            <person name="Kikuchi T."/>
        </authorList>
    </citation>
    <scope>NUCLEOTIDE SEQUENCE</scope>
    <source>
        <strain evidence="8">PS1010</strain>
    </source>
</reference>
<dbReference type="InterPro" id="IPR015943">
    <property type="entry name" value="WD40/YVTN_repeat-like_dom_sf"/>
</dbReference>
<keyword evidence="5" id="KW-0472">Membrane</keyword>
<dbReference type="GO" id="GO:0071526">
    <property type="term" value="P:semaphorin-plexin signaling pathway"/>
    <property type="evidence" value="ECO:0007669"/>
    <property type="project" value="TreeGrafter"/>
</dbReference>
<dbReference type="AlphaFoldDB" id="A0A9P1MWP6"/>
<evidence type="ECO:0000256" key="4">
    <source>
        <dbReference type="PROSITE-ProRule" id="PRU00352"/>
    </source>
</evidence>
<dbReference type="GO" id="GO:0045499">
    <property type="term" value="F:chemorepellent activity"/>
    <property type="evidence" value="ECO:0007669"/>
    <property type="project" value="TreeGrafter"/>
</dbReference>
<keyword evidence="5" id="KW-0812">Transmembrane</keyword>
<sequence length="652" mass="73038">MRLLILLLVFGAKISLAANFFGNLEQNTTKVDISHLIKNIIYDKNEKINILHNYGNDFILLGSKNRAYNISLKTMQEIDRFEWEPNENAKINCAAISLDAQIVCHNFIRTFFELANGFFILCGTYALQPTCAEFRIGNSSATRLIPSIGMSPVDADSISPFIRSNDNIITVNVAELSSSEPLLIRRNVMKMWKGVENDVILRTPRGLNSFEQQTSFLGMFKEKNEKEVLFFFSESPIDSEGCGLGLHKVARIGRICDDDMGGNSGQLSKEWSSYTKARLECSIEEENEDTFYFNQFASVSQSRNYFYGAFRSQLAGIGASAICRYEKKYISQTIANSFRNSRESCPRAMDLEELLKIRVNPLIKQKISAHPIYVFHGKDKFVNMITDENVRDLSGKSFDIMYIATNLGNILKVVLPHSGGGQARHSSTLRVLPPNTKIISMQLFTENLANNLTYQYLILITDHSVLKIPTTTCNLAPNCAECLSSGDPQCAWADAGECIDVRSEKTRIKYSSQDSGTCDLNFGQEIKPISLAPLKPVKKEPLNCLCETTTVIPCTTEVIQKEIIQYATSSEIWKYLAIFAAGLVVGAVFNCIYFYLNRRFCQQNRENLKGGGGLSSRSSTAIAPTRMPIDAFTNSTIADEMFSMHSSIRTYC</sequence>
<dbReference type="SMART" id="SM00423">
    <property type="entry name" value="PSI"/>
    <property type="match status" value="1"/>
</dbReference>
<comment type="caution">
    <text evidence="8">The sequence shown here is derived from an EMBL/GenBank/DDBJ whole genome shotgun (WGS) entry which is preliminary data.</text>
</comment>
<evidence type="ECO:0000256" key="5">
    <source>
        <dbReference type="SAM" id="Phobius"/>
    </source>
</evidence>
<evidence type="ECO:0000313" key="9">
    <source>
        <dbReference type="Proteomes" id="UP001152747"/>
    </source>
</evidence>
<keyword evidence="3" id="KW-0325">Glycoprotein</keyword>
<dbReference type="SMART" id="SM00630">
    <property type="entry name" value="Sema"/>
    <property type="match status" value="1"/>
</dbReference>
<dbReference type="GO" id="GO:0030335">
    <property type="term" value="P:positive regulation of cell migration"/>
    <property type="evidence" value="ECO:0007669"/>
    <property type="project" value="TreeGrafter"/>
</dbReference>
<comment type="caution">
    <text evidence="4">Lacks conserved residue(s) required for the propagation of feature annotation.</text>
</comment>
<dbReference type="InterPro" id="IPR001627">
    <property type="entry name" value="Semap_dom"/>
</dbReference>
<dbReference type="Pfam" id="PF01403">
    <property type="entry name" value="Sema"/>
    <property type="match status" value="1"/>
</dbReference>
<organism evidence="8 9">
    <name type="scientific">Caenorhabditis angaria</name>
    <dbReference type="NCBI Taxonomy" id="860376"/>
    <lineage>
        <taxon>Eukaryota</taxon>
        <taxon>Metazoa</taxon>
        <taxon>Ecdysozoa</taxon>
        <taxon>Nematoda</taxon>
        <taxon>Chromadorea</taxon>
        <taxon>Rhabditida</taxon>
        <taxon>Rhabditina</taxon>
        <taxon>Rhabditomorpha</taxon>
        <taxon>Rhabditoidea</taxon>
        <taxon>Rhabditidae</taxon>
        <taxon>Peloderinae</taxon>
        <taxon>Caenorhabditis</taxon>
    </lineage>
</organism>
<evidence type="ECO:0000259" key="7">
    <source>
        <dbReference type="PROSITE" id="PS51004"/>
    </source>
</evidence>
<feature type="chain" id="PRO_5040463593" description="Sema domain-containing protein" evidence="6">
    <location>
        <begin position="18"/>
        <end position="652"/>
    </location>
</feature>
<dbReference type="Proteomes" id="UP001152747">
    <property type="component" value="Unassembled WGS sequence"/>
</dbReference>
<dbReference type="Gene3D" id="2.130.10.10">
    <property type="entry name" value="YVTN repeat-like/Quinoprotein amine dehydrogenase"/>
    <property type="match status" value="1"/>
</dbReference>
<dbReference type="PANTHER" id="PTHR11036">
    <property type="entry name" value="SEMAPHORIN"/>
    <property type="match status" value="1"/>
</dbReference>
<dbReference type="PANTHER" id="PTHR11036:SF92">
    <property type="entry name" value="SEMA DOMAIN-CONTAINING PROTEIN"/>
    <property type="match status" value="1"/>
</dbReference>
<keyword evidence="2" id="KW-1015">Disulfide bond</keyword>
<dbReference type="SUPFAM" id="SSF103575">
    <property type="entry name" value="Plexin repeat"/>
    <property type="match status" value="1"/>
</dbReference>
<evidence type="ECO:0000313" key="8">
    <source>
        <dbReference type="EMBL" id="CAI5439598.1"/>
    </source>
</evidence>
<proteinExistence type="predicted"/>
<keyword evidence="9" id="KW-1185">Reference proteome</keyword>
<feature type="signal peptide" evidence="6">
    <location>
        <begin position="1"/>
        <end position="17"/>
    </location>
</feature>
<dbReference type="OrthoDB" id="9988752at2759"/>
<feature type="transmembrane region" description="Helical" evidence="5">
    <location>
        <begin position="572"/>
        <end position="596"/>
    </location>
</feature>